<dbReference type="PROSITE" id="PS51007">
    <property type="entry name" value="CYTC"/>
    <property type="match status" value="3"/>
</dbReference>
<evidence type="ECO:0000256" key="9">
    <source>
        <dbReference type="PIRSR" id="PIRSR000018-50"/>
    </source>
</evidence>
<dbReference type="InterPro" id="IPR051459">
    <property type="entry name" value="Cytochrome_c-type_DH"/>
</dbReference>
<evidence type="ECO:0000256" key="1">
    <source>
        <dbReference type="ARBA" id="ARBA00004236"/>
    </source>
</evidence>
<dbReference type="GO" id="GO:0020037">
    <property type="term" value="F:heme binding"/>
    <property type="evidence" value="ECO:0007669"/>
    <property type="project" value="InterPro"/>
</dbReference>
<feature type="binding site" description="axial binding residue" evidence="10">
    <location>
        <position position="191"/>
    </location>
    <ligand>
        <name>heme c</name>
        <dbReference type="ChEBI" id="CHEBI:61717"/>
        <label>2</label>
    </ligand>
    <ligandPart>
        <name>Fe</name>
        <dbReference type="ChEBI" id="CHEBI:18248"/>
    </ligandPart>
</feature>
<accession>I8TAW3</accession>
<dbReference type="PIRSF" id="PIRSF000018">
    <property type="entry name" value="Mb_ADH_cyt_c"/>
    <property type="match status" value="1"/>
</dbReference>
<proteinExistence type="predicted"/>
<feature type="binding site" description="covalent" evidence="9">
    <location>
        <position position="187"/>
    </location>
    <ligand>
        <name>heme c</name>
        <dbReference type="ChEBI" id="CHEBI:61717"/>
        <label>2</label>
    </ligand>
</feature>
<keyword evidence="3 9" id="KW-0349">Heme</keyword>
<keyword evidence="7 10" id="KW-0408">Iron</keyword>
<dbReference type="GO" id="GO:0016614">
    <property type="term" value="F:oxidoreductase activity, acting on CH-OH group of donors"/>
    <property type="evidence" value="ECO:0007669"/>
    <property type="project" value="InterPro"/>
</dbReference>
<feature type="signal peptide" evidence="11">
    <location>
        <begin position="1"/>
        <end position="25"/>
    </location>
</feature>
<evidence type="ECO:0000256" key="10">
    <source>
        <dbReference type="PIRSR" id="PIRSR000018-51"/>
    </source>
</evidence>
<comment type="subcellular location">
    <subcellularLocation>
        <location evidence="1">Cell membrane</location>
    </subcellularLocation>
</comment>
<dbReference type="Pfam" id="PF00034">
    <property type="entry name" value="Cytochrom_C"/>
    <property type="match status" value="2"/>
</dbReference>
<feature type="binding site" description="axial binding residue" evidence="10">
    <location>
        <position position="317"/>
    </location>
    <ligand>
        <name>heme c</name>
        <dbReference type="ChEBI" id="CHEBI:61717"/>
        <label>3</label>
    </ligand>
    <ligandPart>
        <name>Fe</name>
        <dbReference type="ChEBI" id="CHEBI:18248"/>
    </ligandPart>
</feature>
<feature type="binding site" description="axial binding residue" evidence="10">
    <location>
        <position position="45"/>
    </location>
    <ligand>
        <name>heme c</name>
        <dbReference type="ChEBI" id="CHEBI:61717"/>
        <label>1</label>
    </ligand>
    <ligandPart>
        <name>Fe</name>
        <dbReference type="ChEBI" id="CHEBI:18248"/>
    </ligandPart>
</feature>
<feature type="chain" id="PRO_5003714144" evidence="11">
    <location>
        <begin position="26"/>
        <end position="411"/>
    </location>
</feature>
<evidence type="ECO:0000256" key="3">
    <source>
        <dbReference type="ARBA" id="ARBA00022617"/>
    </source>
</evidence>
<feature type="binding site" description="covalent" evidence="9">
    <location>
        <position position="190"/>
    </location>
    <ligand>
        <name>heme c</name>
        <dbReference type="ChEBI" id="CHEBI:61717"/>
        <label>2</label>
    </ligand>
</feature>
<evidence type="ECO:0000256" key="4">
    <source>
        <dbReference type="ARBA" id="ARBA00022723"/>
    </source>
</evidence>
<feature type="binding site" description="covalent" evidence="9">
    <location>
        <position position="41"/>
    </location>
    <ligand>
        <name>heme c</name>
        <dbReference type="ChEBI" id="CHEBI:61717"/>
        <label>1</label>
    </ligand>
</feature>
<keyword evidence="4 10" id="KW-0479">Metal-binding</keyword>
<dbReference type="EMBL" id="AKGD01000001">
    <property type="protein sequence ID" value="EIT70920.1"/>
    <property type="molecule type" value="Genomic_DNA"/>
</dbReference>
<dbReference type="GO" id="GO:0005506">
    <property type="term" value="F:iron ion binding"/>
    <property type="evidence" value="ECO:0007669"/>
    <property type="project" value="InterPro"/>
</dbReference>
<dbReference type="SUPFAM" id="SSF46626">
    <property type="entry name" value="Cytochrome c"/>
    <property type="match status" value="3"/>
</dbReference>
<comment type="cofactor">
    <cofactor evidence="9">
        <name>heme c</name>
        <dbReference type="ChEBI" id="CHEBI:61717"/>
    </cofactor>
    <text evidence="9">Binds 3 heme c groups covalently per subunit.</text>
</comment>
<organism evidence="13 14">
    <name type="scientific">Hydrocarboniphaga effusa AP103</name>
    <dbReference type="NCBI Taxonomy" id="1172194"/>
    <lineage>
        <taxon>Bacteria</taxon>
        <taxon>Pseudomonadati</taxon>
        <taxon>Pseudomonadota</taxon>
        <taxon>Gammaproteobacteria</taxon>
        <taxon>Nevskiales</taxon>
        <taxon>Nevskiaceae</taxon>
        <taxon>Hydrocarboniphaga</taxon>
    </lineage>
</organism>
<evidence type="ECO:0000313" key="14">
    <source>
        <dbReference type="Proteomes" id="UP000003704"/>
    </source>
</evidence>
<dbReference type="STRING" id="1172194.WQQ_10570"/>
<keyword evidence="5 11" id="KW-0732">Signal</keyword>
<evidence type="ECO:0000256" key="2">
    <source>
        <dbReference type="ARBA" id="ARBA00022475"/>
    </source>
</evidence>
<feature type="binding site" description="covalent" evidence="9">
    <location>
        <position position="44"/>
    </location>
    <ligand>
        <name>heme c</name>
        <dbReference type="ChEBI" id="CHEBI:61717"/>
        <label>1</label>
    </ligand>
</feature>
<evidence type="ECO:0000256" key="7">
    <source>
        <dbReference type="ARBA" id="ARBA00023004"/>
    </source>
</evidence>
<keyword evidence="8" id="KW-0472">Membrane</keyword>
<evidence type="ECO:0000256" key="6">
    <source>
        <dbReference type="ARBA" id="ARBA00022737"/>
    </source>
</evidence>
<gene>
    <name evidence="13" type="ORF">WQQ_10570</name>
</gene>
<evidence type="ECO:0000256" key="5">
    <source>
        <dbReference type="ARBA" id="ARBA00022729"/>
    </source>
</evidence>
<dbReference type="InterPro" id="IPR009056">
    <property type="entry name" value="Cyt_c-like_dom"/>
</dbReference>
<dbReference type="GO" id="GO:0005886">
    <property type="term" value="C:plasma membrane"/>
    <property type="evidence" value="ECO:0007669"/>
    <property type="project" value="UniProtKB-SubCell"/>
</dbReference>
<keyword evidence="14" id="KW-1185">Reference proteome</keyword>
<keyword evidence="2" id="KW-1003">Cell membrane</keyword>
<protein>
    <submittedName>
        <fullName evidence="13">Gluconate 2-dehydrogenase cytochrome c subunit</fullName>
    </submittedName>
</protein>
<dbReference type="PATRIC" id="fig|1172194.4.peg.1014"/>
<dbReference type="RefSeq" id="WP_007184012.1">
    <property type="nucleotide sequence ID" value="NZ_AKGD01000001.1"/>
</dbReference>
<feature type="domain" description="Cytochrome c" evidence="12">
    <location>
        <begin position="27"/>
        <end position="130"/>
    </location>
</feature>
<reference evidence="13 14" key="1">
    <citation type="journal article" date="2012" name="J. Bacteriol.">
        <title>Genome Sequence of n-Alkane-Degrading Hydrocarboniphaga effusa Strain AP103T (ATCC BAA-332T).</title>
        <authorList>
            <person name="Chang H.K."/>
            <person name="Zylstra G.J."/>
            <person name="Chae J.C."/>
        </authorList>
    </citation>
    <scope>NUCLEOTIDE SEQUENCE [LARGE SCALE GENOMIC DNA]</scope>
    <source>
        <strain evidence="13 14">AP103</strain>
    </source>
</reference>
<dbReference type="AlphaFoldDB" id="I8TAW3"/>
<sequence length="411" mass="44648">MFVVKLAPRFVLGLSLWALLSSARAEPQVDRGEYLVRAANCVSCHTTPGGAVFAGGVPFATDFGTIYSTNITPDKDTGIGSWSFDQFEAAMRHGVRPDGEHLYPAFPYTNFTKIDDADLHDLYAYFMSLKPVNAPARPNEMRFPFNQRALMGVWKALYFKPGRYVNDASRSEQWNRGAYLVEALAHCSACHSPRNALGAEKTGALYTGGVLQEFDEERGPVPRAAPNLTAAPYGLGAWSEADIAGYLKPGINTRTRLMGTMNEVVLNSTRYLSDADVQAMAVYLKGLPAAGDTGRRPSKAVMELGAKQYDIHCGTCHLPTGLGSDDTAPPLAGSALAQAPDPSSLIDLVINGPRLPQEAPSSQWRMRPWQSMTPFAQKLSDEQAAALLSYVRNSWGNAAGEVKPSDIDRLR</sequence>
<feature type="binding site" description="covalent" evidence="9">
    <location>
        <position position="313"/>
    </location>
    <ligand>
        <name>heme c</name>
        <dbReference type="ChEBI" id="CHEBI:61717"/>
        <label>3</label>
    </ligand>
</feature>
<keyword evidence="6" id="KW-0677">Repeat</keyword>
<dbReference type="Proteomes" id="UP000003704">
    <property type="component" value="Unassembled WGS sequence"/>
</dbReference>
<dbReference type="InterPro" id="IPR014353">
    <property type="entry name" value="Membr-bd_ADH_cyt_c"/>
</dbReference>
<dbReference type="GO" id="GO:0009055">
    <property type="term" value="F:electron transfer activity"/>
    <property type="evidence" value="ECO:0007669"/>
    <property type="project" value="InterPro"/>
</dbReference>
<evidence type="ECO:0000313" key="13">
    <source>
        <dbReference type="EMBL" id="EIT70920.1"/>
    </source>
</evidence>
<name>I8TAW3_9GAMM</name>
<dbReference type="InterPro" id="IPR036909">
    <property type="entry name" value="Cyt_c-like_dom_sf"/>
</dbReference>
<feature type="domain" description="Cytochrome c" evidence="12">
    <location>
        <begin position="300"/>
        <end position="395"/>
    </location>
</feature>
<feature type="binding site" description="covalent" evidence="9">
    <location>
        <position position="316"/>
    </location>
    <ligand>
        <name>heme c</name>
        <dbReference type="ChEBI" id="CHEBI:61717"/>
        <label>3</label>
    </ligand>
</feature>
<evidence type="ECO:0000256" key="11">
    <source>
        <dbReference type="SAM" id="SignalP"/>
    </source>
</evidence>
<evidence type="ECO:0000259" key="12">
    <source>
        <dbReference type="PROSITE" id="PS51007"/>
    </source>
</evidence>
<dbReference type="PANTHER" id="PTHR35008">
    <property type="entry name" value="BLL4482 PROTEIN-RELATED"/>
    <property type="match status" value="1"/>
</dbReference>
<evidence type="ECO:0000256" key="8">
    <source>
        <dbReference type="ARBA" id="ARBA00023136"/>
    </source>
</evidence>
<dbReference type="Gene3D" id="1.10.760.10">
    <property type="entry name" value="Cytochrome c-like domain"/>
    <property type="match status" value="3"/>
</dbReference>
<comment type="caution">
    <text evidence="13">The sequence shown here is derived from an EMBL/GenBank/DDBJ whole genome shotgun (WGS) entry which is preliminary data.</text>
</comment>
<feature type="domain" description="Cytochrome c" evidence="12">
    <location>
        <begin position="172"/>
        <end position="288"/>
    </location>
</feature>
<dbReference type="PANTHER" id="PTHR35008:SF8">
    <property type="entry name" value="ALCOHOL DEHYDROGENASE CYTOCHROME C SUBUNIT"/>
    <property type="match status" value="1"/>
</dbReference>